<dbReference type="SUPFAM" id="SSF53300">
    <property type="entry name" value="vWA-like"/>
    <property type="match status" value="1"/>
</dbReference>
<keyword evidence="6" id="KW-1185">Reference proteome</keyword>
<feature type="compositionally biased region" description="Basic and acidic residues" evidence="1">
    <location>
        <begin position="155"/>
        <end position="174"/>
    </location>
</feature>
<evidence type="ECO:0000313" key="6">
    <source>
        <dbReference type="Proteomes" id="UP000261905"/>
    </source>
</evidence>
<feature type="domain" description="VWFA" evidence="4">
    <location>
        <begin position="40"/>
        <end position="227"/>
    </location>
</feature>
<dbReference type="Proteomes" id="UP000261905">
    <property type="component" value="Unassembled WGS sequence"/>
</dbReference>
<keyword evidence="3" id="KW-0732">Signal</keyword>
<keyword evidence="2" id="KW-0812">Transmembrane</keyword>
<dbReference type="PANTHER" id="PTHR10579">
    <property type="entry name" value="CALCIUM-ACTIVATED CHLORIDE CHANNEL REGULATOR"/>
    <property type="match status" value="1"/>
</dbReference>
<dbReference type="RefSeq" id="WP_116045361.1">
    <property type="nucleotide sequence ID" value="NZ_QUBQ01000001.1"/>
</dbReference>
<evidence type="ECO:0000256" key="1">
    <source>
        <dbReference type="SAM" id="MobiDB-lite"/>
    </source>
</evidence>
<dbReference type="CDD" id="cd00198">
    <property type="entry name" value="vWFA"/>
    <property type="match status" value="1"/>
</dbReference>
<keyword evidence="2" id="KW-1133">Transmembrane helix</keyword>
<dbReference type="AlphaFoldDB" id="A0A371PN27"/>
<gene>
    <name evidence="5" type="ORF">DX130_11700</name>
</gene>
<dbReference type="InterPro" id="IPR051266">
    <property type="entry name" value="CLCR"/>
</dbReference>
<keyword evidence="2" id="KW-0472">Membrane</keyword>
<feature type="signal peptide" evidence="3">
    <location>
        <begin position="1"/>
        <end position="31"/>
    </location>
</feature>
<dbReference type="InterPro" id="IPR036465">
    <property type="entry name" value="vWFA_dom_sf"/>
</dbReference>
<evidence type="ECO:0000256" key="3">
    <source>
        <dbReference type="SAM" id="SignalP"/>
    </source>
</evidence>
<dbReference type="PANTHER" id="PTHR10579:SF43">
    <property type="entry name" value="ZINC FINGER (C3HC4-TYPE RING FINGER) FAMILY PROTEIN"/>
    <property type="match status" value="1"/>
</dbReference>
<organism evidence="5 6">
    <name type="scientific">Paenibacillus paeoniae</name>
    <dbReference type="NCBI Taxonomy" id="2292705"/>
    <lineage>
        <taxon>Bacteria</taxon>
        <taxon>Bacillati</taxon>
        <taxon>Bacillota</taxon>
        <taxon>Bacilli</taxon>
        <taxon>Bacillales</taxon>
        <taxon>Paenibacillaceae</taxon>
        <taxon>Paenibacillus</taxon>
    </lineage>
</organism>
<feature type="region of interest" description="Disordered" evidence="1">
    <location>
        <begin position="152"/>
        <end position="174"/>
    </location>
</feature>
<feature type="chain" id="PRO_5017052741" evidence="3">
    <location>
        <begin position="32"/>
        <end position="595"/>
    </location>
</feature>
<dbReference type="PROSITE" id="PS50234">
    <property type="entry name" value="VWFA"/>
    <property type="match status" value="1"/>
</dbReference>
<evidence type="ECO:0000256" key="2">
    <source>
        <dbReference type="SAM" id="Phobius"/>
    </source>
</evidence>
<dbReference type="OrthoDB" id="2923688at2"/>
<dbReference type="Pfam" id="PF00092">
    <property type="entry name" value="VWA"/>
    <property type="match status" value="1"/>
</dbReference>
<reference evidence="5 6" key="1">
    <citation type="submission" date="2018-08" db="EMBL/GenBank/DDBJ databases">
        <title>Paenibacillus sp. M4BSY-1, whole genome shotgun sequence.</title>
        <authorList>
            <person name="Tuo L."/>
        </authorList>
    </citation>
    <scope>NUCLEOTIDE SEQUENCE [LARGE SCALE GENOMIC DNA]</scope>
    <source>
        <strain evidence="5 6">M4BSY-1</strain>
    </source>
</reference>
<feature type="transmembrane region" description="Helical" evidence="2">
    <location>
        <begin position="455"/>
        <end position="478"/>
    </location>
</feature>
<proteinExistence type="predicted"/>
<protein>
    <submittedName>
        <fullName evidence="5">VWA domain-containing protein</fullName>
    </submittedName>
</protein>
<comment type="caution">
    <text evidence="5">The sequence shown here is derived from an EMBL/GenBank/DDBJ whole genome shotgun (WGS) entry which is preliminary data.</text>
</comment>
<accession>A0A371PN27</accession>
<dbReference type="InterPro" id="IPR002035">
    <property type="entry name" value="VWF_A"/>
</dbReference>
<name>A0A371PN27_9BACL</name>
<dbReference type="Gene3D" id="3.40.50.410">
    <property type="entry name" value="von Willebrand factor, type A domain"/>
    <property type="match status" value="1"/>
</dbReference>
<evidence type="ECO:0000313" key="5">
    <source>
        <dbReference type="EMBL" id="REK77624.1"/>
    </source>
</evidence>
<dbReference type="SMART" id="SM00327">
    <property type="entry name" value="VWA"/>
    <property type="match status" value="1"/>
</dbReference>
<sequence length="595" mass="65416">MNLLKKGFQYTILFTLLLSLLLGLSLPSATAAAGGAGPIDAVLVLDVSYSMDSSDKEKIGNEAMKMFIDMLSEKGDRVGVVAYTDKIQREKALLEIRSPEDKQNLKSFIDQLNRGSYTDVSVGLKEAVQILKDGESSSAKREPIIILLADGNDELDPKSGRTEAQSNEEREQAVRNAKDNGIPIYTIGLNADGKLNKAALEELSKATGGKSFATDTADDLPQILSEIFASHLELNIVPVNSFTANGNFQDVKITVPNSNVLEANISIMSSKSVEAKLVDPSGNAVAIPSDKVVLATSKSYTLLKLIKPVQGDWTLKVKGVNQDKIDINLIFNYDLTLELEPLATTSYSKGDKVKLNAFLASKGQRLSDAEQYRNMNAVMFVKELTTGNTEEIAMKLDGDHFAGEYKIPESRDYEIIVRAEEQSFFRESAPIKITASAGGSGGTANPVEEANDKPFPIWTVVIAAIAFLVLLGAAYWIWRMMKERSRGFVGQMIIEIRDENTGDKSSPQYKRLSHFKGKFQLHQLLQLAPELKETEKIVFKPANKDRVMLLNSSLCRVEKSGRAVGDGRQLELQSGDRITVSLTQVDKTIYIEYLV</sequence>
<evidence type="ECO:0000259" key="4">
    <source>
        <dbReference type="PROSITE" id="PS50234"/>
    </source>
</evidence>
<dbReference type="EMBL" id="QUBQ01000001">
    <property type="protein sequence ID" value="REK77624.1"/>
    <property type="molecule type" value="Genomic_DNA"/>
</dbReference>